<reference evidence="2 3" key="1">
    <citation type="submission" date="2018-07" db="EMBL/GenBank/DDBJ databases">
        <title>A draft genome of a endophytic bacteria, a new species of Pedobacter.</title>
        <authorList>
            <person name="Zhang Z.D."/>
            <person name="Chen Z.J."/>
        </authorList>
    </citation>
    <scope>NUCLEOTIDE SEQUENCE [LARGE SCALE GENOMIC DNA]</scope>
    <source>
        <strain evidence="2 3">RS10</strain>
    </source>
</reference>
<sequence length="59" mass="6890">MENFRHKKLRGIFAGLAAILSALFLFTPPFEKNPQQCEMVLTKIRDKKKNLRNSDKIQD</sequence>
<dbReference type="EMBL" id="QNQU01000001">
    <property type="protein sequence ID" value="RBQ11753.1"/>
    <property type="molecule type" value="Genomic_DNA"/>
</dbReference>
<dbReference type="AlphaFoldDB" id="A0A366LE41"/>
<accession>A0A366LE41</accession>
<protein>
    <submittedName>
        <fullName evidence="2">Uncharacterized protein</fullName>
    </submittedName>
</protein>
<evidence type="ECO:0000313" key="2">
    <source>
        <dbReference type="EMBL" id="RBQ11753.1"/>
    </source>
</evidence>
<keyword evidence="1" id="KW-0472">Membrane</keyword>
<keyword evidence="1" id="KW-1133">Transmembrane helix</keyword>
<dbReference type="RefSeq" id="WP_113946833.1">
    <property type="nucleotide sequence ID" value="NZ_QNQU01000001.1"/>
</dbReference>
<dbReference type="OrthoDB" id="772012at2"/>
<feature type="transmembrane region" description="Helical" evidence="1">
    <location>
        <begin position="12"/>
        <end position="30"/>
    </location>
</feature>
<dbReference type="Proteomes" id="UP000252081">
    <property type="component" value="Unassembled WGS sequence"/>
</dbReference>
<keyword evidence="1" id="KW-0812">Transmembrane</keyword>
<name>A0A366LE41_9SPHI</name>
<proteinExistence type="predicted"/>
<evidence type="ECO:0000313" key="3">
    <source>
        <dbReference type="Proteomes" id="UP000252081"/>
    </source>
</evidence>
<keyword evidence="3" id="KW-1185">Reference proteome</keyword>
<comment type="caution">
    <text evidence="2">The sequence shown here is derived from an EMBL/GenBank/DDBJ whole genome shotgun (WGS) entry which is preliminary data.</text>
</comment>
<gene>
    <name evidence="2" type="ORF">DRW42_00290</name>
</gene>
<evidence type="ECO:0000256" key="1">
    <source>
        <dbReference type="SAM" id="Phobius"/>
    </source>
</evidence>
<organism evidence="2 3">
    <name type="scientific">Pedobacter miscanthi</name>
    <dbReference type="NCBI Taxonomy" id="2259170"/>
    <lineage>
        <taxon>Bacteria</taxon>
        <taxon>Pseudomonadati</taxon>
        <taxon>Bacteroidota</taxon>
        <taxon>Sphingobacteriia</taxon>
        <taxon>Sphingobacteriales</taxon>
        <taxon>Sphingobacteriaceae</taxon>
        <taxon>Pedobacter</taxon>
    </lineage>
</organism>